<gene>
    <name evidence="1" type="ORF">CORC01_09786</name>
</gene>
<name>A0A1G4B0F6_9PEZI</name>
<protein>
    <submittedName>
        <fullName evidence="1">Uncharacterized protein</fullName>
    </submittedName>
</protein>
<proteinExistence type="predicted"/>
<comment type="caution">
    <text evidence="1">The sequence shown here is derived from an EMBL/GenBank/DDBJ whole genome shotgun (WGS) entry which is preliminary data.</text>
</comment>
<keyword evidence="2" id="KW-1185">Reference proteome</keyword>
<dbReference type="Proteomes" id="UP000176998">
    <property type="component" value="Unassembled WGS sequence"/>
</dbReference>
<reference evidence="1 2" key="1">
    <citation type="submission" date="2016-09" db="EMBL/GenBank/DDBJ databases">
        <authorList>
            <person name="Capua I."/>
            <person name="De Benedictis P."/>
            <person name="Joannis T."/>
            <person name="Lombin L.H."/>
            <person name="Cattoli G."/>
        </authorList>
    </citation>
    <scope>NUCLEOTIDE SEQUENCE [LARGE SCALE GENOMIC DNA]</scope>
    <source>
        <strain evidence="1 2">IMI 309357</strain>
    </source>
</reference>
<dbReference type="AlphaFoldDB" id="A0A1G4B0F6"/>
<dbReference type="GeneID" id="34562925"/>
<dbReference type="EMBL" id="MJBS01000091">
    <property type="protein sequence ID" value="OHE94867.1"/>
    <property type="molecule type" value="Genomic_DNA"/>
</dbReference>
<sequence length="81" mass="8500">MMSRFTNAFSHAEATATLIVDFAIAASAGTELASRERVGAERIGGGNGGKSSNDDEFEVHNDGVLVVLSFRMVMFAVSCDG</sequence>
<evidence type="ECO:0000313" key="1">
    <source>
        <dbReference type="EMBL" id="OHE94867.1"/>
    </source>
</evidence>
<organism evidence="1 2">
    <name type="scientific">Colletotrichum orchidophilum</name>
    <dbReference type="NCBI Taxonomy" id="1209926"/>
    <lineage>
        <taxon>Eukaryota</taxon>
        <taxon>Fungi</taxon>
        <taxon>Dikarya</taxon>
        <taxon>Ascomycota</taxon>
        <taxon>Pezizomycotina</taxon>
        <taxon>Sordariomycetes</taxon>
        <taxon>Hypocreomycetidae</taxon>
        <taxon>Glomerellales</taxon>
        <taxon>Glomerellaceae</taxon>
        <taxon>Colletotrichum</taxon>
    </lineage>
</organism>
<accession>A0A1G4B0F6</accession>
<evidence type="ECO:0000313" key="2">
    <source>
        <dbReference type="Proteomes" id="UP000176998"/>
    </source>
</evidence>
<dbReference type="RefSeq" id="XP_022472029.1">
    <property type="nucleotide sequence ID" value="XM_022621415.1"/>
</dbReference>